<name>A0AAD9IM89_PROWI</name>
<dbReference type="EMBL" id="JASFZW010000002">
    <property type="protein sequence ID" value="KAK2079900.1"/>
    <property type="molecule type" value="Genomic_DNA"/>
</dbReference>
<proteinExistence type="predicted"/>
<dbReference type="InterPro" id="IPR036291">
    <property type="entry name" value="NAD(P)-bd_dom_sf"/>
</dbReference>
<accession>A0AAD9IM89</accession>
<reference evidence="1" key="1">
    <citation type="submission" date="2021-01" db="EMBL/GenBank/DDBJ databases">
        <authorList>
            <person name="Eckstrom K.M.E."/>
        </authorList>
    </citation>
    <scope>NUCLEOTIDE SEQUENCE</scope>
    <source>
        <strain evidence="1">UVCC 0001</strain>
    </source>
</reference>
<keyword evidence="2" id="KW-1185">Reference proteome</keyword>
<dbReference type="AlphaFoldDB" id="A0AAD9IM89"/>
<dbReference type="SUPFAM" id="SSF51735">
    <property type="entry name" value="NAD(P)-binding Rossmann-fold domains"/>
    <property type="match status" value="1"/>
</dbReference>
<evidence type="ECO:0000313" key="2">
    <source>
        <dbReference type="Proteomes" id="UP001255856"/>
    </source>
</evidence>
<organism evidence="1 2">
    <name type="scientific">Prototheca wickerhamii</name>
    <dbReference type="NCBI Taxonomy" id="3111"/>
    <lineage>
        <taxon>Eukaryota</taxon>
        <taxon>Viridiplantae</taxon>
        <taxon>Chlorophyta</taxon>
        <taxon>core chlorophytes</taxon>
        <taxon>Trebouxiophyceae</taxon>
        <taxon>Chlorellales</taxon>
        <taxon>Chlorellaceae</taxon>
        <taxon>Prototheca</taxon>
    </lineage>
</organism>
<evidence type="ECO:0000313" key="1">
    <source>
        <dbReference type="EMBL" id="KAK2079900.1"/>
    </source>
</evidence>
<gene>
    <name evidence="1" type="ORF">QBZ16_002295</name>
</gene>
<comment type="caution">
    <text evidence="1">The sequence shown here is derived from an EMBL/GenBank/DDBJ whole genome shotgun (WGS) entry which is preliminary data.</text>
</comment>
<dbReference type="Gene3D" id="3.40.50.720">
    <property type="entry name" value="NAD(P)-binding Rossmann-like Domain"/>
    <property type="match status" value="1"/>
</dbReference>
<protein>
    <submittedName>
        <fullName evidence="1">Uncharacterized protein</fullName>
    </submittedName>
</protein>
<sequence length="93" mass="9731">MMGQSVELLPLQLEDSSSVESWADAIARRLQHVDVLIDNAGAATSAASIQLCTAKFSESELDASASPIAAALHMRRLLGGESGQTLLAHLSAQ</sequence>
<dbReference type="Proteomes" id="UP001255856">
    <property type="component" value="Unassembled WGS sequence"/>
</dbReference>